<feature type="domain" description="Tail specific protease" evidence="1">
    <location>
        <begin position="261"/>
        <end position="490"/>
    </location>
</feature>
<accession>A0A6V6YRI8</accession>
<comment type="caution">
    <text evidence="2">The sequence shown here is derived from an EMBL/GenBank/DDBJ whole genome shotgun (WGS) entry which is preliminary data.</text>
</comment>
<dbReference type="AlphaFoldDB" id="A0A6V6YRI8"/>
<reference evidence="2 3" key="1">
    <citation type="submission" date="2020-06" db="EMBL/GenBank/DDBJ databases">
        <authorList>
            <person name="Criscuolo A."/>
        </authorList>
    </citation>
    <scope>NUCLEOTIDE SEQUENCE [LARGE SCALE GENOMIC DNA]</scope>
    <source>
        <strain evidence="3">CIP 110025</strain>
    </source>
</reference>
<dbReference type="GO" id="GO:0004175">
    <property type="term" value="F:endopeptidase activity"/>
    <property type="evidence" value="ECO:0007669"/>
    <property type="project" value="TreeGrafter"/>
</dbReference>
<dbReference type="InterPro" id="IPR029045">
    <property type="entry name" value="ClpP/crotonase-like_dom_sf"/>
</dbReference>
<keyword evidence="3" id="KW-1185">Reference proteome</keyword>
<dbReference type="GO" id="GO:0006508">
    <property type="term" value="P:proteolysis"/>
    <property type="evidence" value="ECO:0007669"/>
    <property type="project" value="InterPro"/>
</dbReference>
<gene>
    <name evidence="2" type="ORF">FLACHUCJ7_00840</name>
</gene>
<dbReference type="SUPFAM" id="SSF52096">
    <property type="entry name" value="ClpP/crotonase"/>
    <property type="match status" value="1"/>
</dbReference>
<sequence>MNHKNLISIFTILLFLLSGKIQGQSFDKDSLLIYNKMLSKKQIHEDLKILLAIRKKVNSGLYQYRSKKQIDSIYNTTIKSIKKPMSVIDFYKIILRLTDYEGSVHNYTIPNLDLINFLNRQKSFFPYPLLYINGQIIFDGQSSDIPPGSRIKSINGVTDVELMHSFYKYYTADGHTITEKLSASVNKSFGINYLLEYGLHDVFVIEYISPKSESTKKKVLPAVTLHEREANIKNRFSAPVTNLTDFRKQSAYSFHMLNPDTGILNLRSFGMASGSDDPKFEPYVQFLDSVFNTLDKNKVSNLIIDVRNNPGGSDPNFEQPVMYLTDQPFKENVQATILFDPNFLPYEKYFWGVSTSERLDSVSRKMGKEYLKGVYPVFKNNISIQNPKYNPVYHPKSPFFKGKLYLLINENVASAASHFASLVKAYVQNVTIVGVETVGGYYRHNGHTPLVYELPNSKIKTQFSIVNLVQDAPKKDNQPDGHGIMPDYEVWPSLDDFFQQKDTQMEFTLKLIKMK</sequence>
<evidence type="ECO:0000313" key="3">
    <source>
        <dbReference type="Proteomes" id="UP000556700"/>
    </source>
</evidence>
<dbReference type="EMBL" id="CAIJDO010000081">
    <property type="protein sequence ID" value="CAD0002117.1"/>
    <property type="molecule type" value="Genomic_DNA"/>
</dbReference>
<evidence type="ECO:0000259" key="1">
    <source>
        <dbReference type="Pfam" id="PF03572"/>
    </source>
</evidence>
<dbReference type="GO" id="GO:0008236">
    <property type="term" value="F:serine-type peptidase activity"/>
    <property type="evidence" value="ECO:0007669"/>
    <property type="project" value="InterPro"/>
</dbReference>
<proteinExistence type="predicted"/>
<name>A0A6V6YRI8_9FLAO</name>
<dbReference type="Proteomes" id="UP000556700">
    <property type="component" value="Unassembled WGS sequence"/>
</dbReference>
<dbReference type="Pfam" id="PF03572">
    <property type="entry name" value="Peptidase_S41"/>
    <property type="match status" value="1"/>
</dbReference>
<organism evidence="2 3">
    <name type="scientific">Flavobacterium chungangense</name>
    <dbReference type="NCBI Taxonomy" id="554283"/>
    <lineage>
        <taxon>Bacteria</taxon>
        <taxon>Pseudomonadati</taxon>
        <taxon>Bacteroidota</taxon>
        <taxon>Flavobacteriia</taxon>
        <taxon>Flavobacteriales</taxon>
        <taxon>Flavobacteriaceae</taxon>
        <taxon>Flavobacterium</taxon>
    </lineage>
</organism>
<dbReference type="InterPro" id="IPR005151">
    <property type="entry name" value="Tail-specific_protease"/>
</dbReference>
<protein>
    <recommendedName>
        <fullName evidence="1">Tail specific protease domain-containing protein</fullName>
    </recommendedName>
</protein>
<dbReference type="PANTHER" id="PTHR32060">
    <property type="entry name" value="TAIL-SPECIFIC PROTEASE"/>
    <property type="match status" value="1"/>
</dbReference>
<dbReference type="PANTHER" id="PTHR32060:SF22">
    <property type="entry name" value="CARBOXYL-TERMINAL-PROCESSING PEPTIDASE 3, CHLOROPLASTIC"/>
    <property type="match status" value="1"/>
</dbReference>
<evidence type="ECO:0000313" key="2">
    <source>
        <dbReference type="EMBL" id="CAD0002117.1"/>
    </source>
</evidence>
<dbReference type="Gene3D" id="3.90.226.10">
    <property type="entry name" value="2-enoyl-CoA Hydratase, Chain A, domain 1"/>
    <property type="match status" value="1"/>
</dbReference>
<dbReference type="RefSeq" id="WP_035137071.1">
    <property type="nucleotide sequence ID" value="NZ_CAIJDO010000081.1"/>
</dbReference>